<dbReference type="AlphaFoldDB" id="A0A1H0Z1G1"/>
<evidence type="ECO:0000313" key="6">
    <source>
        <dbReference type="EMBL" id="SDQ21259.1"/>
    </source>
</evidence>
<proteinExistence type="predicted"/>
<dbReference type="InterPro" id="IPR036388">
    <property type="entry name" value="WH-like_DNA-bd_sf"/>
</dbReference>
<dbReference type="InterPro" id="IPR005234">
    <property type="entry name" value="ScpB_csome_segregation"/>
</dbReference>
<evidence type="ECO:0000313" key="7">
    <source>
        <dbReference type="Proteomes" id="UP000182690"/>
    </source>
</evidence>
<keyword evidence="2" id="KW-0132">Cell division</keyword>
<evidence type="ECO:0000256" key="1">
    <source>
        <dbReference type="ARBA" id="ARBA00022490"/>
    </source>
</evidence>
<dbReference type="Gene3D" id="1.10.10.10">
    <property type="entry name" value="Winged helix-like DNA-binding domain superfamily/Winged helix DNA-binding domain"/>
    <property type="match status" value="2"/>
</dbReference>
<dbReference type="PANTHER" id="PTHR34298">
    <property type="entry name" value="SEGREGATION AND CONDENSATION PROTEIN B"/>
    <property type="match status" value="1"/>
</dbReference>
<evidence type="ECO:0000256" key="4">
    <source>
        <dbReference type="ARBA" id="ARBA00023306"/>
    </source>
</evidence>
<dbReference type="GO" id="GO:0051304">
    <property type="term" value="P:chromosome separation"/>
    <property type="evidence" value="ECO:0007669"/>
    <property type="project" value="InterPro"/>
</dbReference>
<gene>
    <name evidence="6" type="ORF">SAMN04488565_1367</name>
</gene>
<dbReference type="Proteomes" id="UP000182690">
    <property type="component" value="Unassembled WGS sequence"/>
</dbReference>
<sequence length="285" mass="28914">MTEHDGAAPPSAPRPSALRPDSARPDSARPDSPRPDARPDSGAGSLSGGVAARHAPEVTPLAEADAADAADDAADGGGELAAARRAHTLSQQLEALLIVADEPLSAVALATATDRPVREVRAALTALVAEFDGASGAGAAAPGESPVGEASGTGAGSPRGFELREVAGGYRFYARESLDPIVADFVHQQSPARLSQAALETLAVIAYRQPISRGAIASIRAVNVDSVVRTLLGRGLVAEAGHDPETGAILYGTSDALLGYLGIGDISELPPISPLLEEPTEGFDE</sequence>
<reference evidence="6 7" key="1">
    <citation type="submission" date="2016-10" db="EMBL/GenBank/DDBJ databases">
        <authorList>
            <person name="de Groot N.N."/>
        </authorList>
    </citation>
    <scope>NUCLEOTIDE SEQUENCE [LARGE SCALE GENOMIC DNA]</scope>
    <source>
        <strain evidence="6 7">DSM 22788</strain>
    </source>
</reference>
<name>A0A1H0Z1G1_9MICO</name>
<feature type="region of interest" description="Disordered" evidence="5">
    <location>
        <begin position="1"/>
        <end position="60"/>
    </location>
</feature>
<dbReference type="STRING" id="1079994.SAMN04488565_1367"/>
<feature type="compositionally biased region" description="Basic and acidic residues" evidence="5">
    <location>
        <begin position="21"/>
        <end position="39"/>
    </location>
</feature>
<dbReference type="SUPFAM" id="SSF46785">
    <property type="entry name" value="Winged helix' DNA-binding domain"/>
    <property type="match status" value="2"/>
</dbReference>
<keyword evidence="4" id="KW-0131">Cell cycle</keyword>
<dbReference type="PANTHER" id="PTHR34298:SF2">
    <property type="entry name" value="SEGREGATION AND CONDENSATION PROTEIN B"/>
    <property type="match status" value="1"/>
</dbReference>
<protein>
    <submittedName>
        <fullName evidence="6">Segregation and condensation protein B</fullName>
    </submittedName>
</protein>
<keyword evidence="1" id="KW-0963">Cytoplasm</keyword>
<evidence type="ECO:0000256" key="3">
    <source>
        <dbReference type="ARBA" id="ARBA00022829"/>
    </source>
</evidence>
<evidence type="ECO:0000256" key="2">
    <source>
        <dbReference type="ARBA" id="ARBA00022618"/>
    </source>
</evidence>
<dbReference type="EMBL" id="FNKB01000001">
    <property type="protein sequence ID" value="SDQ21259.1"/>
    <property type="molecule type" value="Genomic_DNA"/>
</dbReference>
<feature type="compositionally biased region" description="Low complexity" evidence="5">
    <location>
        <begin position="138"/>
        <end position="150"/>
    </location>
</feature>
<evidence type="ECO:0000256" key="5">
    <source>
        <dbReference type="SAM" id="MobiDB-lite"/>
    </source>
</evidence>
<accession>A0A1H0Z1G1</accession>
<feature type="region of interest" description="Disordered" evidence="5">
    <location>
        <begin position="138"/>
        <end position="157"/>
    </location>
</feature>
<feature type="compositionally biased region" description="Low complexity" evidence="5">
    <location>
        <begin position="40"/>
        <end position="52"/>
    </location>
</feature>
<organism evidence="6 7">
    <name type="scientific">Leucobacter chromiiresistens</name>
    <dbReference type="NCBI Taxonomy" id="1079994"/>
    <lineage>
        <taxon>Bacteria</taxon>
        <taxon>Bacillati</taxon>
        <taxon>Actinomycetota</taxon>
        <taxon>Actinomycetes</taxon>
        <taxon>Micrococcales</taxon>
        <taxon>Microbacteriaceae</taxon>
        <taxon>Leucobacter</taxon>
    </lineage>
</organism>
<keyword evidence="3" id="KW-0159">Chromosome partition</keyword>
<dbReference type="GO" id="GO:0051301">
    <property type="term" value="P:cell division"/>
    <property type="evidence" value="ECO:0007669"/>
    <property type="project" value="UniProtKB-KW"/>
</dbReference>
<dbReference type="InterPro" id="IPR036390">
    <property type="entry name" value="WH_DNA-bd_sf"/>
</dbReference>
<dbReference type="Pfam" id="PF04079">
    <property type="entry name" value="SMC_ScpB"/>
    <property type="match status" value="1"/>
</dbReference>